<dbReference type="RefSeq" id="WP_116163574.1">
    <property type="nucleotide sequence ID" value="NZ_CP065177.1"/>
</dbReference>
<protein>
    <recommendedName>
        <fullName evidence="7">TRAP transporter large permease protein</fullName>
    </recommendedName>
</protein>
<keyword evidence="4 7" id="KW-0812">Transmembrane</keyword>
<feature type="transmembrane region" description="Helical" evidence="7">
    <location>
        <begin position="314"/>
        <end position="331"/>
    </location>
</feature>
<evidence type="ECO:0000313" key="9">
    <source>
        <dbReference type="Proteomes" id="UP000806577"/>
    </source>
</evidence>
<reference evidence="8 9" key="1">
    <citation type="journal article" date="2021" name="Int. J. Syst. Evol. Microbiol.">
        <title>&lt;i&gt;Pectobacterium quasiaquaticum&lt;/i&gt; sp. nov., isolated from waterways.</title>
        <authorList>
            <person name="Ben Moussa H."/>
            <person name="Pedron J."/>
            <person name="Bertrand C."/>
            <person name="Hecquet A."/>
            <person name="Barny M.A."/>
        </authorList>
    </citation>
    <scope>NUCLEOTIDE SEQUENCE [LARGE SCALE GENOMIC DNA]</scope>
    <source>
        <strain evidence="8 9">A477-S1-J17</strain>
    </source>
</reference>
<comment type="subcellular location">
    <subcellularLocation>
        <location evidence="1 7">Cell inner membrane</location>
        <topology evidence="1 7">Multi-pass membrane protein</topology>
    </subcellularLocation>
</comment>
<keyword evidence="3 7" id="KW-0997">Cell inner membrane</keyword>
<organism evidence="8 9">
    <name type="scientific">Pectobacterium quasiaquaticum</name>
    <dbReference type="NCBI Taxonomy" id="2774015"/>
    <lineage>
        <taxon>Bacteria</taxon>
        <taxon>Pseudomonadati</taxon>
        <taxon>Pseudomonadota</taxon>
        <taxon>Gammaproteobacteria</taxon>
        <taxon>Enterobacterales</taxon>
        <taxon>Pectobacteriaceae</taxon>
        <taxon>Pectobacterium</taxon>
    </lineage>
</organism>
<accession>A0A9Q2IC44</accession>
<dbReference type="PANTHER" id="PTHR33362:SF2">
    <property type="entry name" value="TRAP TRANSPORTER LARGE PERMEASE PROTEIN"/>
    <property type="match status" value="1"/>
</dbReference>
<feature type="transmembrane region" description="Helical" evidence="7">
    <location>
        <begin position="242"/>
        <end position="260"/>
    </location>
</feature>
<keyword evidence="2" id="KW-1003">Cell membrane</keyword>
<gene>
    <name evidence="8" type="ORF">IG609_002020</name>
</gene>
<evidence type="ECO:0000256" key="1">
    <source>
        <dbReference type="ARBA" id="ARBA00004429"/>
    </source>
</evidence>
<keyword evidence="9" id="KW-1185">Reference proteome</keyword>
<sequence length="430" mass="45889">MDAFVLLASLAILLAVGVPVAYSVGLSAIIGAFWIDIPLEAVMIQITSGVNKFSLLAIPFFILAGAIMAEGGIARRLVNFAYIFVGFIRGGLSLVNIVASTFFGAISGSSVADTASIGSVMIPEMEKKGYPRDFAAAVTASGSVQAILIPPSHNSVIYSLAAGGSVSIAALFIAGILPGILLGLTLMVMCVGFAHKRGYPKGEVVPFREALKIFVDTLWGLMTVVIIMGGILSGIFTATESAAIACLWSFFVTMFIYKDYKWSELPTLMYRTVKTVTIVMILIGFAAAFGAVMTYMQLPSRITAFFTSISDNKYVILMYINIMLLILGTLMDMAPLILILTPVLLPVAVSLGIDPVHFGMIMMVNLGVGLITPPVGSVLFVASAVSKQKIEQVVKAMLPFYCGLFFVLMLVTYIPAISLWLPKLFGVHTG</sequence>
<dbReference type="Proteomes" id="UP000806577">
    <property type="component" value="Chromosome"/>
</dbReference>
<evidence type="ECO:0000256" key="3">
    <source>
        <dbReference type="ARBA" id="ARBA00022519"/>
    </source>
</evidence>
<feature type="transmembrane region" description="Helical" evidence="7">
    <location>
        <begin position="272"/>
        <end position="294"/>
    </location>
</feature>
<dbReference type="KEGG" id="pqu:IG609_002020"/>
<feature type="transmembrane region" description="Helical" evidence="7">
    <location>
        <begin position="398"/>
        <end position="421"/>
    </location>
</feature>
<keyword evidence="6 7" id="KW-0472">Membrane</keyword>
<dbReference type="PIRSF" id="PIRSF006066">
    <property type="entry name" value="HI0050"/>
    <property type="match status" value="1"/>
</dbReference>
<dbReference type="EMBL" id="CP065177">
    <property type="protein sequence ID" value="URG49391.1"/>
    <property type="molecule type" value="Genomic_DNA"/>
</dbReference>
<dbReference type="Pfam" id="PF06808">
    <property type="entry name" value="DctM"/>
    <property type="match status" value="1"/>
</dbReference>
<comment type="subunit">
    <text evidence="7">The complex comprises the extracytoplasmic solute receptor protein and the two transmembrane proteins.</text>
</comment>
<evidence type="ECO:0000256" key="4">
    <source>
        <dbReference type="ARBA" id="ARBA00022692"/>
    </source>
</evidence>
<evidence type="ECO:0000313" key="8">
    <source>
        <dbReference type="EMBL" id="URG49391.1"/>
    </source>
</evidence>
<feature type="transmembrane region" description="Helical" evidence="7">
    <location>
        <begin position="80"/>
        <end position="106"/>
    </location>
</feature>
<comment type="function">
    <text evidence="7">Part of the tripartite ATP-independent periplasmic (TRAP) transport system.</text>
</comment>
<feature type="transmembrane region" description="Helical" evidence="7">
    <location>
        <begin position="336"/>
        <end position="353"/>
    </location>
</feature>
<feature type="transmembrane region" description="Helical" evidence="7">
    <location>
        <begin position="168"/>
        <end position="193"/>
    </location>
</feature>
<feature type="transmembrane region" description="Helical" evidence="7">
    <location>
        <begin position="359"/>
        <end position="386"/>
    </location>
</feature>
<dbReference type="InterPro" id="IPR010656">
    <property type="entry name" value="DctM"/>
</dbReference>
<feature type="transmembrane region" description="Helical" evidence="7">
    <location>
        <begin position="53"/>
        <end position="73"/>
    </location>
</feature>
<dbReference type="InterPro" id="IPR004681">
    <property type="entry name" value="TRAP_DctM"/>
</dbReference>
<evidence type="ECO:0000256" key="2">
    <source>
        <dbReference type="ARBA" id="ARBA00022475"/>
    </source>
</evidence>
<dbReference type="GO" id="GO:0022857">
    <property type="term" value="F:transmembrane transporter activity"/>
    <property type="evidence" value="ECO:0007669"/>
    <property type="project" value="UniProtKB-UniRule"/>
</dbReference>
<dbReference type="PANTHER" id="PTHR33362">
    <property type="entry name" value="SIALIC ACID TRAP TRANSPORTER PERMEASE PROTEIN SIAT-RELATED"/>
    <property type="match status" value="1"/>
</dbReference>
<dbReference type="NCBIfam" id="TIGR00786">
    <property type="entry name" value="dctM"/>
    <property type="match status" value="1"/>
</dbReference>
<name>A0A9Q2IC44_9GAMM</name>
<evidence type="ECO:0000256" key="5">
    <source>
        <dbReference type="ARBA" id="ARBA00022989"/>
    </source>
</evidence>
<dbReference type="AlphaFoldDB" id="A0A9Q2IC44"/>
<feature type="transmembrane region" description="Helical" evidence="7">
    <location>
        <begin position="213"/>
        <end position="236"/>
    </location>
</feature>
<proteinExistence type="inferred from homology"/>
<evidence type="ECO:0000256" key="7">
    <source>
        <dbReference type="RuleBase" id="RU369079"/>
    </source>
</evidence>
<comment type="similarity">
    <text evidence="7">Belongs to the TRAP transporter large permease family.</text>
</comment>
<evidence type="ECO:0000256" key="6">
    <source>
        <dbReference type="ARBA" id="ARBA00023136"/>
    </source>
</evidence>
<keyword evidence="5 7" id="KW-1133">Transmembrane helix</keyword>
<keyword evidence="7" id="KW-0813">Transport</keyword>
<dbReference type="GO" id="GO:0005886">
    <property type="term" value="C:plasma membrane"/>
    <property type="evidence" value="ECO:0007669"/>
    <property type="project" value="UniProtKB-SubCell"/>
</dbReference>
<comment type="caution">
    <text evidence="7">Lacks conserved residue(s) required for the propagation of feature annotation.</text>
</comment>